<evidence type="ECO:0000313" key="2">
    <source>
        <dbReference type="Proteomes" id="UP001305787"/>
    </source>
</evidence>
<protein>
    <submittedName>
        <fullName evidence="1">SIMPL domain-containing protein</fullName>
    </submittedName>
</protein>
<keyword evidence="2" id="KW-1185">Reference proteome</keyword>
<evidence type="ECO:0000313" key="1">
    <source>
        <dbReference type="EMBL" id="WNY65694.1"/>
    </source>
</evidence>
<name>A0ABZ0CEI1_BORAD</name>
<dbReference type="Proteomes" id="UP001305787">
    <property type="component" value="Chromosome"/>
</dbReference>
<reference evidence="1" key="1">
    <citation type="submission" date="2023-07" db="EMBL/GenBank/DDBJ databases">
        <title>Genome sequencing of multiple Borrelia sensu lato isolates.</title>
        <authorList>
            <person name="Mongodin E.F."/>
            <person name="Rudenko N."/>
            <person name="Fraser C.M."/>
            <person name="Schutzer S."/>
            <person name="Luft B."/>
            <person name="Morgan R."/>
            <person name="Chastens S."/>
            <person name="Qiu W."/>
        </authorList>
    </citation>
    <scope>NUCLEOTIDE SEQUENCE [LARGE SCALE GENOMIC DNA]</scope>
    <source>
        <strain evidence="1">21038</strain>
    </source>
</reference>
<dbReference type="RefSeq" id="WP_316255062.1">
    <property type="nucleotide sequence ID" value="NZ_CP132457.1"/>
</dbReference>
<gene>
    <name evidence="1" type="ORF">QIA45_01100</name>
</gene>
<dbReference type="EMBL" id="CP132457">
    <property type="protein sequence ID" value="WNY65694.1"/>
    <property type="molecule type" value="Genomic_DNA"/>
</dbReference>
<organism evidence="1 2">
    <name type="scientific">Borrelia andersonii</name>
    <name type="common">Borreliella andersonii</name>
    <dbReference type="NCBI Taxonomy" id="42109"/>
    <lineage>
        <taxon>Bacteria</taxon>
        <taxon>Pseudomonadati</taxon>
        <taxon>Spirochaetota</taxon>
        <taxon>Spirochaetia</taxon>
        <taxon>Spirochaetales</taxon>
        <taxon>Borreliaceae</taxon>
        <taxon>Borreliella</taxon>
    </lineage>
</organism>
<sequence>MKTQEKTIVEFYNQGLPISSTGDLRYLNKINDINSRILSGSIRNAKLLALEFAKHFSSKLDKIKNTNQKYFKFFLVDGNFGNHKLSPKRNIKDCFNYLLLIRLMCIKGN</sequence>
<proteinExistence type="predicted"/>
<accession>A0ABZ0CEI1</accession>